<feature type="region of interest" description="Disordered" evidence="6">
    <location>
        <begin position="348"/>
        <end position="374"/>
    </location>
</feature>
<feature type="compositionally biased region" description="Basic and acidic residues" evidence="6">
    <location>
        <begin position="359"/>
        <end position="374"/>
    </location>
</feature>
<feature type="region of interest" description="Disordered" evidence="6">
    <location>
        <begin position="16"/>
        <end position="70"/>
    </location>
</feature>
<keyword evidence="1" id="KW-0479">Metal-binding</keyword>
<protein>
    <submittedName>
        <fullName evidence="7">Putative transcription factor C3H family</fullName>
    </submittedName>
</protein>
<dbReference type="FunFam" id="4.10.1000.10:FF:000022">
    <property type="entry name" value="Zinc finger CCCH domain-containing protein 7"/>
    <property type="match status" value="1"/>
</dbReference>
<feature type="region of interest" description="Disordered" evidence="6">
    <location>
        <begin position="531"/>
        <end position="565"/>
    </location>
</feature>
<evidence type="ECO:0000313" key="8">
    <source>
        <dbReference type="Proteomes" id="UP000447434"/>
    </source>
</evidence>
<dbReference type="FunFam" id="4.10.1000.10:FF:000008">
    <property type="entry name" value="zinc finger CCCH domain-containing protein 3"/>
    <property type="match status" value="1"/>
</dbReference>
<feature type="compositionally biased region" description="Polar residues" evidence="6">
    <location>
        <begin position="1429"/>
        <end position="1440"/>
    </location>
</feature>
<feature type="compositionally biased region" description="Basic and acidic residues" evidence="6">
    <location>
        <begin position="108"/>
        <end position="119"/>
    </location>
</feature>
<feature type="region of interest" description="Disordered" evidence="6">
    <location>
        <begin position="414"/>
        <end position="474"/>
    </location>
</feature>
<feature type="region of interest" description="Disordered" evidence="6">
    <location>
        <begin position="82"/>
        <end position="179"/>
    </location>
</feature>
<keyword evidence="5" id="KW-0238">DNA-binding</keyword>
<evidence type="ECO:0000256" key="1">
    <source>
        <dbReference type="ARBA" id="ARBA00022723"/>
    </source>
</evidence>
<dbReference type="Gene3D" id="4.10.1000.10">
    <property type="entry name" value="Zinc finger, CCCH-type"/>
    <property type="match status" value="2"/>
</dbReference>
<keyword evidence="8" id="KW-1185">Reference proteome</keyword>
<dbReference type="PANTHER" id="PTHR46156">
    <property type="entry name" value="CCCH ZINGC FINGER"/>
    <property type="match status" value="1"/>
</dbReference>
<dbReference type="Proteomes" id="UP000447434">
    <property type="component" value="Chromosome 4"/>
</dbReference>
<feature type="compositionally biased region" description="Basic and acidic residues" evidence="6">
    <location>
        <begin position="135"/>
        <end position="173"/>
    </location>
</feature>
<feature type="compositionally biased region" description="Polar residues" evidence="6">
    <location>
        <begin position="635"/>
        <end position="646"/>
    </location>
</feature>
<gene>
    <name evidence="7" type="ORF">Lalb_Chr04g0253551</name>
</gene>
<evidence type="ECO:0000256" key="4">
    <source>
        <dbReference type="ARBA" id="ARBA00022833"/>
    </source>
</evidence>
<feature type="region of interest" description="Disordered" evidence="6">
    <location>
        <begin position="594"/>
        <end position="648"/>
    </location>
</feature>
<feature type="compositionally biased region" description="Polar residues" evidence="6">
    <location>
        <begin position="449"/>
        <end position="474"/>
    </location>
</feature>
<feature type="region of interest" description="Disordered" evidence="6">
    <location>
        <begin position="1423"/>
        <end position="1449"/>
    </location>
</feature>
<accession>A0A6A4QP44</accession>
<dbReference type="InterPro" id="IPR000571">
    <property type="entry name" value="Znf_CCCH"/>
</dbReference>
<dbReference type="GO" id="GO:0005634">
    <property type="term" value="C:nucleus"/>
    <property type="evidence" value="ECO:0007669"/>
    <property type="project" value="UniProtKB-ARBA"/>
</dbReference>
<organism evidence="7 8">
    <name type="scientific">Lupinus albus</name>
    <name type="common">White lupine</name>
    <name type="synonym">Lupinus termis</name>
    <dbReference type="NCBI Taxonomy" id="3870"/>
    <lineage>
        <taxon>Eukaryota</taxon>
        <taxon>Viridiplantae</taxon>
        <taxon>Streptophyta</taxon>
        <taxon>Embryophyta</taxon>
        <taxon>Tracheophyta</taxon>
        <taxon>Spermatophyta</taxon>
        <taxon>Magnoliopsida</taxon>
        <taxon>eudicotyledons</taxon>
        <taxon>Gunneridae</taxon>
        <taxon>Pentapetalae</taxon>
        <taxon>rosids</taxon>
        <taxon>fabids</taxon>
        <taxon>Fabales</taxon>
        <taxon>Fabaceae</taxon>
        <taxon>Papilionoideae</taxon>
        <taxon>50 kb inversion clade</taxon>
        <taxon>genistoids sensu lato</taxon>
        <taxon>core genistoids</taxon>
        <taxon>Genisteae</taxon>
        <taxon>Lupinus</taxon>
    </lineage>
</organism>
<evidence type="ECO:0000313" key="7">
    <source>
        <dbReference type="EMBL" id="KAE9615277.1"/>
    </source>
</evidence>
<feature type="compositionally biased region" description="Pro residues" evidence="6">
    <location>
        <begin position="31"/>
        <end position="53"/>
    </location>
</feature>
<evidence type="ECO:0000256" key="5">
    <source>
        <dbReference type="ARBA" id="ARBA00023125"/>
    </source>
</evidence>
<dbReference type="PANTHER" id="PTHR46156:SF1">
    <property type="entry name" value="ZINC FINGER CCCH DOMAIN-CONTAINING PROTEIN 3"/>
    <property type="match status" value="1"/>
</dbReference>
<keyword evidence="3" id="KW-0863">Zinc-finger</keyword>
<keyword evidence="2" id="KW-0677">Repeat</keyword>
<comment type="caution">
    <text evidence="7">The sequence shown here is derived from an EMBL/GenBank/DDBJ whole genome shotgun (WGS) entry which is preliminary data.</text>
</comment>
<sequence length="2023" mass="224427">MDQHHSHHFHRTRYAPLSSQQHHHHHQNPNHLPPLPSLPPPPPPPPHPHPSSYPPQFHTNHPVHISNSHNQHIHVPRRSFSDFDHSSWNPNPRDISENRLPRNYSPVDFDRQLHHRPVERVLPPPPPVPQYQPIDNRRYDRDDGSSRLRMERVDVYESKSREREREREKERGEFVWGRGGEGNYHQRDFGLKYDSPSQSVRDIDVDLKPEGYVHVYDVEGEIEVTRGDRREVIGESKRWVNDRQIPRELRDSSKNEIGAAGNKNGFQIVSGKRDYYGNELGRYNSRGNIREGAHEFTRTSPHKQIQKKSALLRLQTVKPNHRNRENEQLRYSGYAAENNSSFVRGKEQHQAENNSNYFRGKEQHGYGHGVKAEERKGSPVELDISFESNSLVAKAIVAPSSSAIVCDTNMTPVSDTDMCSAEKRRKVSVSDSDPSGLPTAKLSAGSVRLGSSPTKENDTSSSAKDLSSQNNVSDTCSPPCTIVANNSHGKNEATLSNVTTNVCAEKSPTMVVKKKKIVKRVVKKVVKNHNSTVSHSPSANTHHGTVQTDSLTFKLPNSPDPDKIETSLKEKSTIFDKVSTAACLHSLQNEGNVLPEDMKEGLSPLSLGPHSRSQECKTDEDSDIGKSARFEGDGNFSNSPSHVSSTIDDKRSDFDCLVANNSARDLLSIPNIDEVTKSLNGITSEIIDMVYDNKQLCQNEVSLSLVNYPNIGCPQNSYLVDVGDEMNCRLVCSADNIVNTDLINTCDSANDRVYCLNSNYLTGSEKTHTGSGENFTVSESGNDGIVGKAFCENKAPTITKNANSEENPDTAVPSTGIIAILSSGNIGIEEGPNCIQHASVLKQGSDNESANSEDSITVHCFNTGKLVPPSDVTVSPENCVTEETLSNLKISVAFDEGNTNKIKEREVKTHLNILSSKMEGVFTDPLNPVSYATDVDRASNFLKNPSPSQDLDQSVQSLDFNSETSADEATTLHGKLEVSEAECYIENNVNDDANKVSRVSKRKKLKKVTAEHPRFSYAIVVPTSCADVPTSFSDNQAHEKESALSSMSTLSIAHSIPYSEDITKLPNNISVGGSFDSIDADRRIMSSEHLELQHSDIASYSLRENVAILNVQFSMLQGETKDNSIPILPISSAQTDTSIIGNIKGEKTDLQAVEENYQCRGLVQISPSADMESNDINMKEDLLPQQNLMSCPTNGDGVNTINSDLIEDVPDALSNMCSKGMASEDYSKVKTHGLNSYDSELNGGRNQAGGIIPKTFQGHSFTLSKTKSKTSASSTHISKPRTWHRALNTSASLPGIKPLVATTVPPKGPNLERKGNFQKTSYIRKGNSLVRKPSLVSASPQISSAKQLTSFGLDELPKSTRSEKQVDMIGPILKAGVTNAPQQRQKIPPAPINTMSEENMSPPLVGPPSSVCYDAPDSCEIATKHYGTPNDQADPSNNEESQVEANDESVSSLNTKIVVYIKPKTNQLVATSNSHDVSVSTDDKAHTAFSDGYYKRSKNQLVRTTFESRTNQTVAMPNSTVNSDGQLVHNKVLCNRRFSKRRSLKVPRSSCKPLRASLVWTLRGDNSSKNDSDSQHYQKVLPHLFPWKRATYLRGFVNNYSSSSNRSSLSTISKKLLLLRKRDTVYTRSTHGFSLWKSKVLGVGGSSLKWSKSIEKHSKQANEEATLAVAAVERKKREQEDATFIGSQAKRERIFRIGSVRYRMDPSRRTLQRISDGEPLSSASVPSGSTAKRAYIPRRLVIGNDEYVRIGNGNQLIRDPKKRTRKLANEKVRWSLHTARQRLARKQKYCQFFTRFGKCNKDGGKCPYIHDPLKIAVCTKFLNGLCSTPNCKLTHKVIPDRMPDCSYFLQGLCTNRDCPYRHVNVNPKASICEGFLKGYCANGNECRKKHSYVCPTFETTGTCSDGTKCKLHHPVRQSKGKKRKRPEEQNSRGRYFGSSPIHVYEPGMVVAPKQHQQNDDDLEELPDYIGLDDGDVDVEEEVSENIDQSFEQAMCDDCDSLDLELANFDDLIKPVLIMKPSQS</sequence>
<dbReference type="GO" id="GO:0008270">
    <property type="term" value="F:zinc ion binding"/>
    <property type="evidence" value="ECO:0007669"/>
    <property type="project" value="UniProtKB-KW"/>
</dbReference>
<proteinExistence type="predicted"/>
<feature type="compositionally biased region" description="Basic residues" evidence="6">
    <location>
        <begin position="1914"/>
        <end position="1924"/>
    </location>
</feature>
<feature type="compositionally biased region" description="Polar residues" evidence="6">
    <location>
        <begin position="531"/>
        <end position="551"/>
    </location>
</feature>
<dbReference type="GO" id="GO:0003677">
    <property type="term" value="F:DNA binding"/>
    <property type="evidence" value="ECO:0007669"/>
    <property type="project" value="UniProtKB-KW"/>
</dbReference>
<keyword evidence="4" id="KW-0862">Zinc</keyword>
<dbReference type="EMBL" id="WOCE01000004">
    <property type="protein sequence ID" value="KAE9615277.1"/>
    <property type="molecule type" value="Genomic_DNA"/>
</dbReference>
<reference evidence="8" key="1">
    <citation type="journal article" date="2020" name="Nat. Commun.">
        <title>Genome sequence of the cluster root forming white lupin.</title>
        <authorList>
            <person name="Hufnagel B."/>
            <person name="Marques A."/>
            <person name="Soriano A."/>
            <person name="Marques L."/>
            <person name="Divol F."/>
            <person name="Doumas P."/>
            <person name="Sallet E."/>
            <person name="Mancinotti D."/>
            <person name="Carrere S."/>
            <person name="Marande W."/>
            <person name="Arribat S."/>
            <person name="Keller J."/>
            <person name="Huneau C."/>
            <person name="Blein T."/>
            <person name="Aime D."/>
            <person name="Laguerre M."/>
            <person name="Taylor J."/>
            <person name="Schubert V."/>
            <person name="Nelson M."/>
            <person name="Geu-Flores F."/>
            <person name="Crespi M."/>
            <person name="Gallardo-Guerrero K."/>
            <person name="Delaux P.-M."/>
            <person name="Salse J."/>
            <person name="Berges H."/>
            <person name="Guyot R."/>
            <person name="Gouzy J."/>
            <person name="Peret B."/>
        </authorList>
    </citation>
    <scope>NUCLEOTIDE SEQUENCE [LARGE SCALE GENOMIC DNA]</scope>
    <source>
        <strain evidence="8">cv. Amiga</strain>
    </source>
</reference>
<feature type="compositionally biased region" description="Basic and acidic residues" evidence="6">
    <location>
        <begin position="612"/>
        <end position="632"/>
    </location>
</feature>
<dbReference type="PROSITE" id="PS50103">
    <property type="entry name" value="ZF_C3H1"/>
    <property type="match status" value="3"/>
</dbReference>
<name>A0A6A4QP44_LUPAL</name>
<evidence type="ECO:0000256" key="2">
    <source>
        <dbReference type="ARBA" id="ARBA00022737"/>
    </source>
</evidence>
<feature type="region of interest" description="Disordered" evidence="6">
    <location>
        <begin position="1914"/>
        <end position="1940"/>
    </location>
</feature>
<dbReference type="OrthoDB" id="3247158at2759"/>
<evidence type="ECO:0000256" key="6">
    <source>
        <dbReference type="SAM" id="MobiDB-lite"/>
    </source>
</evidence>
<evidence type="ECO:0000256" key="3">
    <source>
        <dbReference type="ARBA" id="ARBA00022771"/>
    </source>
</evidence>
<dbReference type="SMART" id="SM00356">
    <property type="entry name" value="ZnF_C3H1"/>
    <property type="match status" value="5"/>
</dbReference>